<evidence type="ECO:0000256" key="5">
    <source>
        <dbReference type="ARBA" id="ARBA00022989"/>
    </source>
</evidence>
<feature type="transmembrane region" description="Helical" evidence="8">
    <location>
        <begin position="722"/>
        <end position="743"/>
    </location>
</feature>
<evidence type="ECO:0000256" key="4">
    <source>
        <dbReference type="ARBA" id="ARBA00022692"/>
    </source>
</evidence>
<sequence>MDGNSSKFSNVRSLNIPNSNSSRNKCPSSITTPKGSFGGRSMRTDNGEPLNYALIDIQTPNFKTVHPNREGVIINSLRDNYLNTSTFSRKFSKSSHSGSDYKSANGSQLNFHSEQNDETSPKIQNVNNNISLNNIYLRNDDSVLLDHDSNMHSEGGDITRDFYNIVKKTDPESVHNSHVLQRTKSSPNIAPSSIAANEKISASGINIPGGFRREYIVNKLRSKQKLKDTFVNKRHIQDRCDGQLSSLELSGYGSIEESEDYNNKVPFLTRNFLEFLYVYGHFAGESFEDDFISEIDKQYLTGTPGQIEEVPLLSRKGISRVTSGVRVSKPMIQTAKGKTPTTKAFLLLLKSFIGTGILFLPNAFSKGGLLFSIGMLLFFGLYSYWCYFILIRSKQITKVSSFGDIGLILYGRWMKTIILCSLVLTQIGFSAAYVIFCAKNLRAFIINVFNFPDFNISYLMIFQLIVFIPLSFVRNVSKLSLTSLMANFMIMGGLLIVLFFCIKHLFIDLQMKPEAGVIYGFNPDLWSVFIGTAIFAFEGIGLIIPVQDSMKHPEHFPFVLFLVILTATVLFILIGTIGYLAYGKYIETVILMNLSQSNVFVNLVQLFYSVAILLSTPLQLFPAIKIIENRMFTSFRSTDNGSSQFLSNSGKLNWRIKWRKNCLRSIIVSCVILIAYLGYNNLDKFVSLIGSFACIPLVYMYPPMLHLKSYSIPSLKQHKFNFTVIFDFSLIVLGGISMLYTSYRSIMDS</sequence>
<dbReference type="OMA" id="YWCYYIL"/>
<dbReference type="InterPro" id="IPR013057">
    <property type="entry name" value="AA_transpt_TM"/>
</dbReference>
<feature type="transmembrane region" description="Helical" evidence="8">
    <location>
        <begin position="485"/>
        <end position="506"/>
    </location>
</feature>
<dbReference type="GeneID" id="11534757"/>
<evidence type="ECO:0000256" key="1">
    <source>
        <dbReference type="ARBA" id="ARBA00004128"/>
    </source>
</evidence>
<comment type="similarity">
    <text evidence="2">Belongs to the amino acid/polyamine transporter 2 family.</text>
</comment>
<evidence type="ECO:0000259" key="9">
    <source>
        <dbReference type="Pfam" id="PF01490"/>
    </source>
</evidence>
<protein>
    <recommendedName>
        <fullName evidence="9">Amino acid transporter transmembrane domain-containing protein</fullName>
    </recommendedName>
</protein>
<evidence type="ECO:0000256" key="6">
    <source>
        <dbReference type="ARBA" id="ARBA00023136"/>
    </source>
</evidence>
<evidence type="ECO:0000313" key="11">
    <source>
        <dbReference type="Proteomes" id="UP000005666"/>
    </source>
</evidence>
<evidence type="ECO:0000256" key="7">
    <source>
        <dbReference type="SAM" id="MobiDB-lite"/>
    </source>
</evidence>
<dbReference type="EMBL" id="HE612857">
    <property type="protein sequence ID" value="CCE61970.1"/>
    <property type="molecule type" value="Genomic_DNA"/>
</dbReference>
<feature type="transmembrane region" description="Helical" evidence="8">
    <location>
        <begin position="685"/>
        <end position="701"/>
    </location>
</feature>
<feature type="transmembrane region" description="Helical" evidence="8">
    <location>
        <begin position="370"/>
        <end position="390"/>
    </location>
</feature>
<dbReference type="AlphaFoldDB" id="G8BPN9"/>
<reference evidence="10 11" key="1">
    <citation type="journal article" date="2011" name="Proc. Natl. Acad. Sci. U.S.A.">
        <title>Evolutionary erosion of yeast sex chromosomes by mating-type switching accidents.</title>
        <authorList>
            <person name="Gordon J.L."/>
            <person name="Armisen D."/>
            <person name="Proux-Wera E."/>
            <person name="Oheigeartaigh S.S."/>
            <person name="Byrne K.P."/>
            <person name="Wolfe K.H."/>
        </authorList>
    </citation>
    <scope>NUCLEOTIDE SEQUENCE [LARGE SCALE GENOMIC DNA]</scope>
    <source>
        <strain evidence="11">ATCC 24235 / CBS 4417 / NBRC 1672 / NRRL Y-8282 / UCD 70-5</strain>
    </source>
</reference>
<dbReference type="HOGENOM" id="CLU_009646_3_2_1"/>
<dbReference type="GO" id="GO:0005302">
    <property type="term" value="F:L-tyrosine transmembrane transporter activity"/>
    <property type="evidence" value="ECO:0007669"/>
    <property type="project" value="TreeGrafter"/>
</dbReference>
<feature type="compositionally biased region" description="Low complexity" evidence="7">
    <location>
        <begin position="89"/>
        <end position="103"/>
    </location>
</feature>
<evidence type="ECO:0000256" key="8">
    <source>
        <dbReference type="SAM" id="Phobius"/>
    </source>
</evidence>
<keyword evidence="3" id="KW-0926">Vacuole</keyword>
<dbReference type="Proteomes" id="UP000005666">
    <property type="component" value="Chromosome 2"/>
</dbReference>
<dbReference type="PANTHER" id="PTHR22950:SF666">
    <property type="entry name" value="VACUOLAR AMINO ACID TRANSPORTER 4"/>
    <property type="match status" value="1"/>
</dbReference>
<dbReference type="PANTHER" id="PTHR22950">
    <property type="entry name" value="AMINO ACID TRANSPORTER"/>
    <property type="match status" value="1"/>
</dbReference>
<feature type="transmembrane region" description="Helical" evidence="8">
    <location>
        <begin position="456"/>
        <end position="473"/>
    </location>
</feature>
<keyword evidence="5 8" id="KW-1133">Transmembrane helix</keyword>
<feature type="compositionally biased region" description="Polar residues" evidence="7">
    <location>
        <begin position="1"/>
        <end position="34"/>
    </location>
</feature>
<evidence type="ECO:0000256" key="3">
    <source>
        <dbReference type="ARBA" id="ARBA00022554"/>
    </source>
</evidence>
<evidence type="ECO:0000256" key="2">
    <source>
        <dbReference type="ARBA" id="ARBA00008066"/>
    </source>
</evidence>
<dbReference type="GO" id="GO:0005774">
    <property type="term" value="C:vacuolar membrane"/>
    <property type="evidence" value="ECO:0007669"/>
    <property type="project" value="UniProtKB-SubCell"/>
</dbReference>
<accession>G8BPN9</accession>
<comment type="subcellular location">
    <subcellularLocation>
        <location evidence="1">Vacuole membrane</location>
        <topology evidence="1">Multi-pass membrane protein</topology>
    </subcellularLocation>
</comment>
<organism evidence="10 11">
    <name type="scientific">Tetrapisispora phaffii (strain ATCC 24235 / CBS 4417 / NBRC 1672 / NRRL Y-8282 / UCD 70-5)</name>
    <name type="common">Yeast</name>
    <name type="synonym">Fabospora phaffii</name>
    <dbReference type="NCBI Taxonomy" id="1071381"/>
    <lineage>
        <taxon>Eukaryota</taxon>
        <taxon>Fungi</taxon>
        <taxon>Dikarya</taxon>
        <taxon>Ascomycota</taxon>
        <taxon>Saccharomycotina</taxon>
        <taxon>Saccharomycetes</taxon>
        <taxon>Saccharomycetales</taxon>
        <taxon>Saccharomycetaceae</taxon>
        <taxon>Tetrapisispora</taxon>
    </lineage>
</organism>
<feature type="compositionally biased region" description="Polar residues" evidence="7">
    <location>
        <begin position="104"/>
        <end position="113"/>
    </location>
</feature>
<keyword evidence="6 8" id="KW-0472">Membrane</keyword>
<dbReference type="STRING" id="1071381.G8BPN9"/>
<feature type="transmembrane region" description="Helical" evidence="8">
    <location>
        <begin position="344"/>
        <end position="364"/>
    </location>
</feature>
<feature type="transmembrane region" description="Helical" evidence="8">
    <location>
        <begin position="417"/>
        <end position="436"/>
    </location>
</feature>
<dbReference type="eggNOG" id="KOG1304">
    <property type="taxonomic scope" value="Eukaryota"/>
</dbReference>
<feature type="domain" description="Amino acid transporter transmembrane" evidence="9">
    <location>
        <begin position="339"/>
        <end position="746"/>
    </location>
</feature>
<dbReference type="OrthoDB" id="1684102at2759"/>
<dbReference type="Pfam" id="PF01490">
    <property type="entry name" value="Aa_trans"/>
    <property type="match status" value="1"/>
</dbReference>
<feature type="transmembrane region" description="Helical" evidence="8">
    <location>
        <begin position="602"/>
        <end position="621"/>
    </location>
</feature>
<feature type="transmembrane region" description="Helical" evidence="8">
    <location>
        <begin position="661"/>
        <end position="679"/>
    </location>
</feature>
<keyword evidence="4 8" id="KW-0812">Transmembrane</keyword>
<gene>
    <name evidence="10" type="primary">TPHA0B02980</name>
    <name evidence="10" type="ordered locus">TPHA_0B02980</name>
</gene>
<proteinExistence type="inferred from homology"/>
<feature type="transmembrane region" description="Helical" evidence="8">
    <location>
        <begin position="558"/>
        <end position="582"/>
    </location>
</feature>
<feature type="region of interest" description="Disordered" evidence="7">
    <location>
        <begin position="89"/>
        <end position="124"/>
    </location>
</feature>
<evidence type="ECO:0000313" key="10">
    <source>
        <dbReference type="EMBL" id="CCE61970.1"/>
    </source>
</evidence>
<feature type="region of interest" description="Disordered" evidence="7">
    <location>
        <begin position="1"/>
        <end position="44"/>
    </location>
</feature>
<dbReference type="KEGG" id="tpf:TPHA_0B02980"/>
<keyword evidence="11" id="KW-1185">Reference proteome</keyword>
<feature type="transmembrane region" description="Helical" evidence="8">
    <location>
        <begin position="526"/>
        <end position="546"/>
    </location>
</feature>
<name>G8BPN9_TETPH</name>
<dbReference type="RefSeq" id="XP_003684404.1">
    <property type="nucleotide sequence ID" value="XM_003684356.1"/>
</dbReference>